<organism evidence="1">
    <name type="scientific">uncultured Caudovirales phage</name>
    <dbReference type="NCBI Taxonomy" id="2100421"/>
    <lineage>
        <taxon>Viruses</taxon>
        <taxon>Duplodnaviria</taxon>
        <taxon>Heunggongvirae</taxon>
        <taxon>Uroviricota</taxon>
        <taxon>Caudoviricetes</taxon>
        <taxon>Peduoviridae</taxon>
        <taxon>Maltschvirus</taxon>
        <taxon>Maltschvirus maltsch</taxon>
    </lineage>
</organism>
<gene>
    <name evidence="1" type="ORF">UFOVP688_43</name>
</gene>
<name>A0A6J5NRB5_9CAUD</name>
<evidence type="ECO:0000313" key="1">
    <source>
        <dbReference type="EMBL" id="CAB4157714.1"/>
    </source>
</evidence>
<reference evidence="1" key="1">
    <citation type="submission" date="2020-04" db="EMBL/GenBank/DDBJ databases">
        <authorList>
            <person name="Chiriac C."/>
            <person name="Salcher M."/>
            <person name="Ghai R."/>
            <person name="Kavagutti S V."/>
        </authorList>
    </citation>
    <scope>NUCLEOTIDE SEQUENCE</scope>
</reference>
<accession>A0A6J5NRB5</accession>
<proteinExistence type="predicted"/>
<dbReference type="EMBL" id="LR796659">
    <property type="protein sequence ID" value="CAB4157714.1"/>
    <property type="molecule type" value="Genomic_DNA"/>
</dbReference>
<protein>
    <submittedName>
        <fullName evidence="1">Uncharacterized protein</fullName>
    </submittedName>
</protein>
<sequence>MTSEQLAKAISHAILNVEKRILGIGKTQYDSGERQKIEDMTPAEILDMAIEELDDCLAYVAFTRIRIQKLRASVKDFT</sequence>